<protein>
    <recommendedName>
        <fullName evidence="4">Type II secretion system protein</fullName>
    </recommendedName>
</protein>
<reference evidence="3" key="1">
    <citation type="submission" date="2016-09" db="EMBL/GenBank/DDBJ databases">
        <authorList>
            <person name="Gulvik C.A."/>
        </authorList>
    </citation>
    <scope>NUCLEOTIDE SEQUENCE [LARGE SCALE GENOMIC DNA]</scope>
    <source>
        <strain evidence="3">LMG 26676</strain>
    </source>
</reference>
<feature type="transmembrane region" description="Helical" evidence="1">
    <location>
        <begin position="12"/>
        <end position="33"/>
    </location>
</feature>
<keyword evidence="1" id="KW-1133">Transmembrane helix</keyword>
<dbReference type="EMBL" id="MIKC01000034">
    <property type="protein sequence ID" value="OEG22042.1"/>
    <property type="molecule type" value="Genomic_DNA"/>
</dbReference>
<evidence type="ECO:0000313" key="3">
    <source>
        <dbReference type="Proteomes" id="UP000094469"/>
    </source>
</evidence>
<dbReference type="STRING" id="1131292.BCR24_04885"/>
<sequence length="101" mass="12051">MLRKLNNYKAYILFESLIALSLLCMIVGSYLSLNTFLFKKNKQAIDRLQLHRVLYEEVNHYENYKVRSENDNYQVHFYEINNQLNEVVITDGKETVSVKKE</sequence>
<dbReference type="OrthoDB" id="2186429at2"/>
<keyword evidence="3" id="KW-1185">Reference proteome</keyword>
<accession>A0A1E5HAR3</accession>
<evidence type="ECO:0008006" key="4">
    <source>
        <dbReference type="Google" id="ProtNLM"/>
    </source>
</evidence>
<gene>
    <name evidence="2" type="ORF">BCR24_04885</name>
</gene>
<proteinExistence type="predicted"/>
<dbReference type="Proteomes" id="UP000094469">
    <property type="component" value="Unassembled WGS sequence"/>
</dbReference>
<keyword evidence="1" id="KW-0812">Transmembrane</keyword>
<dbReference type="AlphaFoldDB" id="A0A1E5HAR3"/>
<dbReference type="RefSeq" id="WP_069640602.1">
    <property type="nucleotide sequence ID" value="NZ_JAFBEZ010000007.1"/>
</dbReference>
<evidence type="ECO:0000313" key="2">
    <source>
        <dbReference type="EMBL" id="OEG22042.1"/>
    </source>
</evidence>
<keyword evidence="1" id="KW-0472">Membrane</keyword>
<dbReference type="InterPro" id="IPR053468">
    <property type="entry name" value="ComGE-like"/>
</dbReference>
<comment type="caution">
    <text evidence="2">The sequence shown here is derived from an EMBL/GenBank/DDBJ whole genome shotgun (WGS) entry which is preliminary data.</text>
</comment>
<evidence type="ECO:0000256" key="1">
    <source>
        <dbReference type="SAM" id="Phobius"/>
    </source>
</evidence>
<dbReference type="NCBIfam" id="NF041013">
    <property type="entry name" value="T4P_ComGE"/>
    <property type="match status" value="1"/>
</dbReference>
<name>A0A1E5HAR3_9ENTE</name>
<organism evidence="2 3">
    <name type="scientific">Enterococcus ureilyticus</name>
    <dbReference type="NCBI Taxonomy" id="1131292"/>
    <lineage>
        <taxon>Bacteria</taxon>
        <taxon>Bacillati</taxon>
        <taxon>Bacillota</taxon>
        <taxon>Bacilli</taxon>
        <taxon>Lactobacillales</taxon>
        <taxon>Enterococcaceae</taxon>
        <taxon>Enterococcus</taxon>
    </lineage>
</organism>